<accession>A0A7H0YGI7</accession>
<evidence type="ECO:0000313" key="3">
    <source>
        <dbReference type="Proteomes" id="UP000516384"/>
    </source>
</evidence>
<feature type="region of interest" description="Disordered" evidence="1">
    <location>
        <begin position="473"/>
        <end position="508"/>
    </location>
</feature>
<evidence type="ECO:0008006" key="4">
    <source>
        <dbReference type="Google" id="ProtNLM"/>
    </source>
</evidence>
<name>A0A7H0YGI7_9BACL</name>
<dbReference type="AlphaFoldDB" id="A0A7H0YGI7"/>
<dbReference type="Proteomes" id="UP000516384">
    <property type="component" value="Chromosome"/>
</dbReference>
<protein>
    <recommendedName>
        <fullName evidence="4">Phage portal protein</fullName>
    </recommendedName>
</protein>
<evidence type="ECO:0000256" key="1">
    <source>
        <dbReference type="SAM" id="MobiDB-lite"/>
    </source>
</evidence>
<reference evidence="2 3" key="1">
    <citation type="submission" date="2020-09" db="EMBL/GenBank/DDBJ databases">
        <title>Characterization of Paenibacillus peoriae strain ZF390 with broad-spectrum antimicrobial activity as a potential biocontrol agent.</title>
        <authorList>
            <person name="Li L."/>
            <person name="Zhao Y."/>
            <person name="Li B."/>
            <person name="Xie X."/>
        </authorList>
    </citation>
    <scope>NUCLEOTIDE SEQUENCE [LARGE SCALE GENOMIC DNA]</scope>
    <source>
        <strain evidence="2 3">ZF390</strain>
    </source>
</reference>
<gene>
    <name evidence="2" type="ORF">IAQ67_16680</name>
</gene>
<dbReference type="EMBL" id="CP061172">
    <property type="protein sequence ID" value="QNR70195.1"/>
    <property type="molecule type" value="Genomic_DNA"/>
</dbReference>
<organism evidence="2 3">
    <name type="scientific">Paenibacillus peoriae</name>
    <dbReference type="NCBI Taxonomy" id="59893"/>
    <lineage>
        <taxon>Bacteria</taxon>
        <taxon>Bacillati</taxon>
        <taxon>Bacillota</taxon>
        <taxon>Bacilli</taxon>
        <taxon>Bacillales</taxon>
        <taxon>Paenibacillaceae</taxon>
        <taxon>Paenibacillus</taxon>
    </lineage>
</organism>
<proteinExistence type="predicted"/>
<sequence length="508" mass="58491">MNDEKDQSLYEWNSNLRSFELFIGDSGEITNSQVKRWLKDPMLYHLELRHLSGRMYNANGVYTNVIDYMVSLPTLDNVVYSTNKNNHNKSKKNVEKYKKSLKKIRDKVLIRDAIRKLAMDGIVYYYFNTELSSSLPSTLEDYDISQIKEINDFDFNCALMPLPTDYCRIIGTLNSSYVVAFNLSYFDQFLSNGRSLKLKRYPQEIRKKYQEYRKDTTKKWMVLDNKKTVSSKVRASIEEPYGRPIGLAAFIDMLYEDYFTESKRGVLDDNNNLIIYQTFPEGDSKGSSSLTNTQQKDQHDNIRNALFARGNRKKVSFFSVASGTKLDKVSANVELLKTNSEEALIKKIATDLGFAGSALNGEDSNFTSQKTNLDLVAAEIFSWIEQLENEFNKVINYNIIQDPNDYIEVYYLPITYINRSETITNMKELYTLGRGSLIAWISATGFRPDAYLALMDYEIAENFEEKYKPHLTSYTATENGGRPSNDNPTNENTIKSKTNGSNDYPKNH</sequence>
<evidence type="ECO:0000313" key="2">
    <source>
        <dbReference type="EMBL" id="QNR70195.1"/>
    </source>
</evidence>